<dbReference type="RefSeq" id="WP_160587479.1">
    <property type="nucleotide sequence ID" value="NZ_BMHN01000001.1"/>
</dbReference>
<dbReference type="NCBIfam" id="NF010240">
    <property type="entry name" value="PRK13687.1"/>
    <property type="match status" value="1"/>
</dbReference>
<gene>
    <name evidence="2" type="ORF">GTQ45_07200</name>
</gene>
<reference evidence="2 3" key="1">
    <citation type="journal article" date="2016" name="Int. J. Syst. Evol. Microbiol.">
        <title>Pyruvatibacter mobilis gen. nov., sp. nov., a marine bacterium from the culture broth of Picochlorum sp. 122.</title>
        <authorList>
            <person name="Wang G."/>
            <person name="Tang M."/>
            <person name="Wu H."/>
            <person name="Dai S."/>
            <person name="Li T."/>
            <person name="Chen C."/>
            <person name="He H."/>
            <person name="Fan J."/>
            <person name="Xiang W."/>
            <person name="Li X."/>
        </authorList>
    </citation>
    <scope>NUCLEOTIDE SEQUENCE [LARGE SCALE GENOMIC DNA]</scope>
    <source>
        <strain evidence="2 3">GYP-11</strain>
    </source>
</reference>
<dbReference type="GeneID" id="300655017"/>
<dbReference type="Proteomes" id="UP000470384">
    <property type="component" value="Unassembled WGS sequence"/>
</dbReference>
<name>A0A845QAN6_9HYPH</name>
<organism evidence="2 3">
    <name type="scientific">Pyruvatibacter mobilis</name>
    <dbReference type="NCBI Taxonomy" id="1712261"/>
    <lineage>
        <taxon>Bacteria</taxon>
        <taxon>Pseudomonadati</taxon>
        <taxon>Pseudomonadota</taxon>
        <taxon>Alphaproteobacteria</taxon>
        <taxon>Hyphomicrobiales</taxon>
        <taxon>Parvibaculaceae</taxon>
        <taxon>Pyruvatibacter</taxon>
    </lineage>
</organism>
<dbReference type="Pfam" id="PF09857">
    <property type="entry name" value="YjhX_toxin"/>
    <property type="match status" value="1"/>
</dbReference>
<evidence type="ECO:0000256" key="1">
    <source>
        <dbReference type="HAMAP-Rule" id="MF_00827"/>
    </source>
</evidence>
<protein>
    <recommendedName>
        <fullName evidence="1">UPF0386 protein GTQ45_07200</fullName>
    </recommendedName>
</protein>
<dbReference type="AlphaFoldDB" id="A0A845QAN6"/>
<comment type="caution">
    <text evidence="2">The sequence shown here is derived from an EMBL/GenBank/DDBJ whole genome shotgun (WGS) entry which is preliminary data.</text>
</comment>
<proteinExistence type="inferred from homology"/>
<evidence type="ECO:0000313" key="3">
    <source>
        <dbReference type="Proteomes" id="UP000470384"/>
    </source>
</evidence>
<dbReference type="EMBL" id="WXYQ01000005">
    <property type="protein sequence ID" value="NBG95517.1"/>
    <property type="molecule type" value="Genomic_DNA"/>
</dbReference>
<keyword evidence="3" id="KW-1185">Reference proteome</keyword>
<dbReference type="OrthoDB" id="7204880at2"/>
<sequence length="90" mass="10610">MNLSRDEQRVLHALAQGGYIRHFRAISPSGRRQKITHIECMTRDGWLLSHCTLPIFDKLRRKRLIFSENGSPYRISRKGLTHVRARLDNR</sequence>
<evidence type="ECO:0000313" key="2">
    <source>
        <dbReference type="EMBL" id="NBG95517.1"/>
    </source>
</evidence>
<comment type="similarity">
    <text evidence="1">Belongs to the UPF0386 family.</text>
</comment>
<accession>A0A845QAN6</accession>
<dbReference type="HAMAP" id="MF_00827">
    <property type="entry name" value="UPF0386"/>
    <property type="match status" value="1"/>
</dbReference>
<dbReference type="InterPro" id="IPR018654">
    <property type="entry name" value="YjhX_toxin"/>
</dbReference>